<dbReference type="EMBL" id="QGUI02000214">
    <property type="protein sequence ID" value="MFO7193443.1"/>
    <property type="molecule type" value="Genomic_DNA"/>
</dbReference>
<comment type="pathway">
    <text evidence="1">Cofactor biosynthesis; pyrroloquinoline quinone biosynthesis.</text>
</comment>
<comment type="similarity">
    <text evidence="2">Belongs to the PqqA family.</text>
</comment>
<evidence type="ECO:0000256" key="4">
    <source>
        <dbReference type="SAM" id="MobiDB-lite"/>
    </source>
</evidence>
<reference evidence="5 6" key="1">
    <citation type="journal article" date="2021" name="BMC Genomics">
        <title>Genome-resolved metagenome and metatranscriptome analyses of thermophilic composting reveal key bacterial players and their metabolic interactions.</title>
        <authorList>
            <person name="Braga L.P.P."/>
            <person name="Pereira R.V."/>
            <person name="Martins L.F."/>
            <person name="Moura L.M.S."/>
            <person name="Sanchez F.B."/>
            <person name="Patane J.S.L."/>
            <person name="da Silva A.M."/>
            <person name="Setubal J.C."/>
        </authorList>
    </citation>
    <scope>NUCLEOTIDE SEQUENCE [LARGE SCALE GENOMIC DNA]</scope>
    <source>
        <strain evidence="5">ZC4RG45</strain>
    </source>
</reference>
<evidence type="ECO:0000256" key="2">
    <source>
        <dbReference type="ARBA" id="ARBA00009325"/>
    </source>
</evidence>
<organism evidence="5 6">
    <name type="scientific">Thermocrispum agreste</name>
    <dbReference type="NCBI Taxonomy" id="37925"/>
    <lineage>
        <taxon>Bacteria</taxon>
        <taxon>Bacillati</taxon>
        <taxon>Actinomycetota</taxon>
        <taxon>Actinomycetes</taxon>
        <taxon>Pseudonocardiales</taxon>
        <taxon>Pseudonocardiaceae</taxon>
        <taxon>Thermocrispum</taxon>
    </lineage>
</organism>
<protein>
    <recommendedName>
        <fullName evidence="3">Coenzyme PQQ synthesis protein A</fullName>
    </recommendedName>
</protein>
<name>A0ABD6FHL4_9PSEU</name>
<evidence type="ECO:0000256" key="1">
    <source>
        <dbReference type="ARBA" id="ARBA00004886"/>
    </source>
</evidence>
<accession>A0ABD6FHL4</accession>
<comment type="caution">
    <text evidence="5">The sequence shown here is derived from an EMBL/GenBank/DDBJ whole genome shotgun (WGS) entry which is preliminary data.</text>
</comment>
<feature type="compositionally biased region" description="Low complexity" evidence="4">
    <location>
        <begin position="30"/>
        <end position="42"/>
    </location>
</feature>
<feature type="region of interest" description="Disordered" evidence="4">
    <location>
        <begin position="24"/>
        <end position="43"/>
    </location>
</feature>
<evidence type="ECO:0000313" key="5">
    <source>
        <dbReference type="EMBL" id="MFO7193443.1"/>
    </source>
</evidence>
<evidence type="ECO:0000313" key="6">
    <source>
        <dbReference type="Proteomes" id="UP000249324"/>
    </source>
</evidence>
<dbReference type="InterPro" id="IPR011725">
    <property type="entry name" value="PQQ_synth_PqqA"/>
</dbReference>
<proteinExistence type="inferred from homology"/>
<evidence type="ECO:0000256" key="3">
    <source>
        <dbReference type="ARBA" id="ARBA00015086"/>
    </source>
</evidence>
<dbReference type="AlphaFoldDB" id="A0ABD6FHL4"/>
<dbReference type="Pfam" id="PF08042">
    <property type="entry name" value="PqqA"/>
    <property type="match status" value="1"/>
</dbReference>
<dbReference type="Proteomes" id="UP000249324">
    <property type="component" value="Unassembled WGS sequence"/>
</dbReference>
<gene>
    <name evidence="5" type="primary">pqqA</name>
    <name evidence="5" type="ORF">DIU77_014475</name>
</gene>
<sequence>MTSAAGLPSGRDRLVLRQCGDQAWSTIPAPSSRPGRPRISSPDVVEYDTPMEVTAYVARMDD</sequence>